<dbReference type="Gene3D" id="2.60.120.260">
    <property type="entry name" value="Galactose-binding domain-like"/>
    <property type="match status" value="2"/>
</dbReference>
<feature type="signal peptide" evidence="4">
    <location>
        <begin position="1"/>
        <end position="20"/>
    </location>
</feature>
<dbReference type="SUPFAM" id="SSF49265">
    <property type="entry name" value="Fibronectin type III"/>
    <property type="match status" value="1"/>
</dbReference>
<evidence type="ECO:0000259" key="6">
    <source>
        <dbReference type="Pfam" id="PF08531"/>
    </source>
</evidence>
<dbReference type="PANTHER" id="PTHR33307">
    <property type="entry name" value="ALPHA-RHAMNOSIDASE (EUROFUNG)"/>
    <property type="match status" value="1"/>
</dbReference>
<accession>A0A512BJA4</accession>
<keyword evidence="4" id="KW-0732">Signal</keyword>
<dbReference type="Pfam" id="PF17389">
    <property type="entry name" value="Bac_rhamnosid6H"/>
    <property type="match status" value="1"/>
</dbReference>
<evidence type="ECO:0000259" key="5">
    <source>
        <dbReference type="Pfam" id="PF05592"/>
    </source>
</evidence>
<evidence type="ECO:0000256" key="2">
    <source>
        <dbReference type="ARBA" id="ARBA00012652"/>
    </source>
</evidence>
<comment type="catalytic activity">
    <reaction evidence="1">
        <text>Hydrolysis of terminal non-reducing alpha-L-rhamnose residues in alpha-L-rhamnosides.</text>
        <dbReference type="EC" id="3.2.1.40"/>
    </reaction>
</comment>
<dbReference type="InterPro" id="IPR035396">
    <property type="entry name" value="Bac_rhamnosid6H"/>
</dbReference>
<evidence type="ECO:0000259" key="8">
    <source>
        <dbReference type="Pfam" id="PF17390"/>
    </source>
</evidence>
<dbReference type="InterPro" id="IPR013737">
    <property type="entry name" value="Bac_rhamnosid_N"/>
</dbReference>
<feature type="domain" description="Bacterial alpha-L-rhamnosidase N-terminal" evidence="6">
    <location>
        <begin position="175"/>
        <end position="350"/>
    </location>
</feature>
<comment type="caution">
    <text evidence="9">The sequence shown here is derived from an EMBL/GenBank/DDBJ whole genome shotgun (WGS) entry which is preliminary data.</text>
</comment>
<organism evidence="9 10">
    <name type="scientific">Segetibacter aerophilus</name>
    <dbReference type="NCBI Taxonomy" id="670293"/>
    <lineage>
        <taxon>Bacteria</taxon>
        <taxon>Pseudomonadati</taxon>
        <taxon>Bacteroidota</taxon>
        <taxon>Chitinophagia</taxon>
        <taxon>Chitinophagales</taxon>
        <taxon>Chitinophagaceae</taxon>
        <taxon>Segetibacter</taxon>
    </lineage>
</organism>
<feature type="chain" id="PRO_5021883546" description="alpha-L-rhamnosidase" evidence="4">
    <location>
        <begin position="21"/>
        <end position="920"/>
    </location>
</feature>
<evidence type="ECO:0000256" key="1">
    <source>
        <dbReference type="ARBA" id="ARBA00001445"/>
    </source>
</evidence>
<evidence type="ECO:0000313" key="10">
    <source>
        <dbReference type="Proteomes" id="UP000321513"/>
    </source>
</evidence>
<dbReference type="RefSeq" id="WP_147206034.1">
    <property type="nucleotide sequence ID" value="NZ_BJYT01000032.1"/>
</dbReference>
<evidence type="ECO:0000313" key="9">
    <source>
        <dbReference type="EMBL" id="GEO11907.1"/>
    </source>
</evidence>
<name>A0A512BJA4_9BACT</name>
<dbReference type="PIRSF" id="PIRSF010631">
    <property type="entry name" value="A-rhamnsds"/>
    <property type="match status" value="1"/>
</dbReference>
<evidence type="ECO:0000256" key="4">
    <source>
        <dbReference type="SAM" id="SignalP"/>
    </source>
</evidence>
<dbReference type="Pfam" id="PF05592">
    <property type="entry name" value="Bac_rhamnosid"/>
    <property type="match status" value="1"/>
</dbReference>
<dbReference type="InterPro" id="IPR016007">
    <property type="entry name" value="Alpha_rhamnosid"/>
</dbReference>
<dbReference type="EC" id="3.2.1.40" evidence="2"/>
<dbReference type="Gene3D" id="2.60.420.10">
    <property type="entry name" value="Maltose phosphorylase, domain 3"/>
    <property type="match status" value="1"/>
</dbReference>
<dbReference type="AlphaFoldDB" id="A0A512BJA4"/>
<dbReference type="InterPro" id="IPR013783">
    <property type="entry name" value="Ig-like_fold"/>
</dbReference>
<dbReference type="OrthoDB" id="9766741at2"/>
<dbReference type="Pfam" id="PF25788">
    <property type="entry name" value="Ig_Rha78A_N"/>
    <property type="match status" value="1"/>
</dbReference>
<dbReference type="InterPro" id="IPR008902">
    <property type="entry name" value="Rhamnosid_concanavalin"/>
</dbReference>
<protein>
    <recommendedName>
        <fullName evidence="2">alpha-L-rhamnosidase</fullName>
        <ecNumber evidence="2">3.2.1.40</ecNumber>
    </recommendedName>
</protein>
<dbReference type="InterPro" id="IPR035398">
    <property type="entry name" value="Bac_rhamnosid_C"/>
</dbReference>
<dbReference type="InterPro" id="IPR012341">
    <property type="entry name" value="6hp_glycosidase-like_sf"/>
</dbReference>
<dbReference type="InterPro" id="IPR036116">
    <property type="entry name" value="FN3_sf"/>
</dbReference>
<dbReference type="Gene3D" id="1.50.10.10">
    <property type="match status" value="1"/>
</dbReference>
<dbReference type="Proteomes" id="UP000321513">
    <property type="component" value="Unassembled WGS sequence"/>
</dbReference>
<dbReference type="Gene3D" id="2.60.40.10">
    <property type="entry name" value="Immunoglobulins"/>
    <property type="match status" value="1"/>
</dbReference>
<gene>
    <name evidence="9" type="ORF">SAE01_44030</name>
</gene>
<feature type="domain" description="Alpha-L-rhamnosidase six-hairpin glycosidase" evidence="7">
    <location>
        <begin position="482"/>
        <end position="810"/>
    </location>
</feature>
<dbReference type="GO" id="GO:0005975">
    <property type="term" value="P:carbohydrate metabolic process"/>
    <property type="evidence" value="ECO:0007669"/>
    <property type="project" value="InterPro"/>
</dbReference>
<dbReference type="GO" id="GO:0030596">
    <property type="term" value="F:alpha-L-rhamnosidase activity"/>
    <property type="evidence" value="ECO:0007669"/>
    <property type="project" value="UniProtKB-EC"/>
</dbReference>
<feature type="domain" description="Alpha-L-rhamnosidase C-terminal" evidence="8">
    <location>
        <begin position="812"/>
        <end position="886"/>
    </location>
</feature>
<reference evidence="9 10" key="1">
    <citation type="submission" date="2019-07" db="EMBL/GenBank/DDBJ databases">
        <title>Whole genome shotgun sequence of Segetibacter aerophilus NBRC 106135.</title>
        <authorList>
            <person name="Hosoyama A."/>
            <person name="Uohara A."/>
            <person name="Ohji S."/>
            <person name="Ichikawa N."/>
        </authorList>
    </citation>
    <scope>NUCLEOTIDE SEQUENCE [LARGE SCALE GENOMIC DNA]</scope>
    <source>
        <strain evidence="9 10">NBRC 106135</strain>
    </source>
</reference>
<dbReference type="PANTHER" id="PTHR33307:SF6">
    <property type="entry name" value="ALPHA-RHAMNOSIDASE (EUROFUNG)-RELATED"/>
    <property type="match status" value="1"/>
</dbReference>
<evidence type="ECO:0000256" key="3">
    <source>
        <dbReference type="ARBA" id="ARBA00022801"/>
    </source>
</evidence>
<proteinExistence type="predicted"/>
<keyword evidence="3" id="KW-0378">Hydrolase</keyword>
<dbReference type="Pfam" id="PF08531">
    <property type="entry name" value="Bac_rhamnosid_N"/>
    <property type="match status" value="1"/>
</dbReference>
<dbReference type="SUPFAM" id="SSF48208">
    <property type="entry name" value="Six-hairpin glycosidases"/>
    <property type="match status" value="1"/>
</dbReference>
<feature type="domain" description="Alpha-L-rhamnosidase concanavalin-like" evidence="5">
    <location>
        <begin position="359"/>
        <end position="476"/>
    </location>
</feature>
<evidence type="ECO:0000259" key="7">
    <source>
        <dbReference type="Pfam" id="PF17389"/>
    </source>
</evidence>
<sequence length="920" mass="103688">MTHRFYLISIFLVLTSLVSAAPSLRPARLTCEYVQNPLGIAVFSPRLSWTLNADQRNQKQSAYEVLVSDNVADIKQAKGNIWKSGKVKSSQSVNIEYKGAALKPFTRYRWRVRVFDQDGNATGWSEPAWFETAMLNANDWQAKWIADDRKQFEKPEDFYGDDPMPLFRKAFDANKKIASARLYVSGLGYYEAYLNGQKISDHVLDPGWTTYKKQVLYVTHDITSMLKQGSNVIGFMLGNGWYNPLPLTLFGRFNLRNHQQTGRPCVKAQIHVKYTDGSKETIATNESWQTATGPVVRNNVYLGERYDARLERNNWSATSAPDKGWKNAVTVEGPSGELTPQMAPPIRVTKVVKPVKITEVGKDTFIVDMGQNFAGVARLKVKGKAGSKVSLRYGEDIHPTGRLNYLTTTAGHIKEIWNLKGGAGAPKTAWQQDIYTLKGEGIEQWAPRFTFHGFRFVEITGWPGKPNLTDIEGLRMNSDMPESGTFASSNEMFNRLQEAIKWTFLSNVFSVQSDCPGREKMGYGADIVVTSEAFMYNFDMSSFYRKTVRDFAHEQQPDGGITEIAPYTGIADRGYGGESGPLGWQLAFPFLQKKLYEFYGDKRIIEENYPGVQKQMDFLKSKEVDGLFHWDISDHEALDPRPEAFSAAAFYYHHVLLASEFAGILGKKDDSLKYASWSKKIKDAIVRKYLVPKTGRFDNATQSAQLFALGYNFSPEKEASMKVLMDEYARHNWHVSTGIFTTKMMFDLMRGTNQNDVAYRVANQRTFPGWGHMLENGATTLWESWKKPDNATTLNHPMFGSISEWFYRSVLGINAAAPGFEKIQIKPQPAGDLTWAKGSYHSIRGSIVSDWKKDAQTFTLRVSIPANTTAEVWVPSKENATITENGKSINGVTGLKLTGYRDGYAVIEVGSGDYYFKSNF</sequence>
<dbReference type="InterPro" id="IPR008928">
    <property type="entry name" value="6-hairpin_glycosidase_sf"/>
</dbReference>
<dbReference type="Pfam" id="PF17390">
    <property type="entry name" value="Bac_rhamnosid_C"/>
    <property type="match status" value="1"/>
</dbReference>
<dbReference type="EMBL" id="BJYT01000032">
    <property type="protein sequence ID" value="GEO11907.1"/>
    <property type="molecule type" value="Genomic_DNA"/>
</dbReference>
<keyword evidence="10" id="KW-1185">Reference proteome</keyword>